<evidence type="ECO:0000313" key="2">
    <source>
        <dbReference type="EMBL" id="VFK25378.1"/>
    </source>
</evidence>
<gene>
    <name evidence="2" type="ORF">BECKMB1821G_GA0114241_101323</name>
    <name evidence="4" type="ORF">BECKMB1821H_GA0114242_100852</name>
    <name evidence="3" type="ORF">BECKMB1821I_GA0114274_100853</name>
</gene>
<organism evidence="3">
    <name type="scientific">Candidatus Kentrum sp. MB</name>
    <dbReference type="NCBI Taxonomy" id="2138164"/>
    <lineage>
        <taxon>Bacteria</taxon>
        <taxon>Pseudomonadati</taxon>
        <taxon>Pseudomonadota</taxon>
        <taxon>Gammaproteobacteria</taxon>
        <taxon>Candidatus Kentrum</taxon>
    </lineage>
</organism>
<evidence type="ECO:0000313" key="4">
    <source>
        <dbReference type="EMBL" id="VFK74693.1"/>
    </source>
</evidence>
<dbReference type="EMBL" id="CAADFQ010000008">
    <property type="protein sequence ID" value="VFK29147.1"/>
    <property type="molecule type" value="Genomic_DNA"/>
</dbReference>
<protein>
    <submittedName>
        <fullName evidence="3">Uncharacterized protein</fullName>
    </submittedName>
</protein>
<feature type="region of interest" description="Disordered" evidence="1">
    <location>
        <begin position="29"/>
        <end position="79"/>
    </location>
</feature>
<feature type="compositionally biased region" description="Basic and acidic residues" evidence="1">
    <location>
        <begin position="37"/>
        <end position="66"/>
    </location>
</feature>
<evidence type="ECO:0000256" key="1">
    <source>
        <dbReference type="SAM" id="MobiDB-lite"/>
    </source>
</evidence>
<name>A0A450XIN3_9GAMM</name>
<proteinExistence type="predicted"/>
<dbReference type="EMBL" id="CAADFO010000013">
    <property type="protein sequence ID" value="VFK25378.1"/>
    <property type="molecule type" value="Genomic_DNA"/>
</dbReference>
<reference evidence="3" key="1">
    <citation type="submission" date="2019-02" db="EMBL/GenBank/DDBJ databases">
        <authorList>
            <person name="Gruber-Vodicka R. H."/>
            <person name="Seah K. B. B."/>
        </authorList>
    </citation>
    <scope>NUCLEOTIDE SEQUENCE</scope>
    <source>
        <strain evidence="2">BECK_BZ197</strain>
        <strain evidence="4">BECK_BZ198</strain>
        <strain evidence="3">BECK_BZ199</strain>
    </source>
</reference>
<evidence type="ECO:0000313" key="3">
    <source>
        <dbReference type="EMBL" id="VFK29147.1"/>
    </source>
</evidence>
<dbReference type="EMBL" id="CAADGH010000008">
    <property type="protein sequence ID" value="VFK74693.1"/>
    <property type="molecule type" value="Genomic_DNA"/>
</dbReference>
<sequence length="79" mass="9159">MPSYEIIERIRAEEAQLREQAVREAEEEIGMRRRFRTGREEDLGDGNRKGDRDRNGKGNRERDQKGKGRGIAGGRKKCE</sequence>
<accession>A0A450XIN3</accession>
<dbReference type="AlphaFoldDB" id="A0A450XIN3"/>